<organism evidence="2 3">
    <name type="scientific">Albidovulum denitrificans</name>
    <dbReference type="NCBI Taxonomy" id="404881"/>
    <lineage>
        <taxon>Bacteria</taxon>
        <taxon>Pseudomonadati</taxon>
        <taxon>Pseudomonadota</taxon>
        <taxon>Alphaproteobacteria</taxon>
        <taxon>Rhodobacterales</taxon>
        <taxon>Paracoccaceae</taxon>
        <taxon>Albidovulum</taxon>
    </lineage>
</organism>
<dbReference type="SUPFAM" id="SSF52402">
    <property type="entry name" value="Adenine nucleotide alpha hydrolases-like"/>
    <property type="match status" value="1"/>
</dbReference>
<dbReference type="EMBL" id="PVEP01000002">
    <property type="protein sequence ID" value="PQV57880.1"/>
    <property type="molecule type" value="Genomic_DNA"/>
</dbReference>
<dbReference type="OrthoDB" id="9792500at2"/>
<dbReference type="RefSeq" id="WP_105514085.1">
    <property type="nucleotide sequence ID" value="NZ_PVEP01000002.1"/>
</dbReference>
<dbReference type="InterPro" id="IPR014729">
    <property type="entry name" value="Rossmann-like_a/b/a_fold"/>
</dbReference>
<comment type="caution">
    <text evidence="2">The sequence shown here is derived from an EMBL/GenBank/DDBJ whole genome shotgun (WGS) entry which is preliminary data.</text>
</comment>
<feature type="domain" description="UspA" evidence="1">
    <location>
        <begin position="1"/>
        <end position="137"/>
    </location>
</feature>
<keyword evidence="3" id="KW-1185">Reference proteome</keyword>
<accession>A0A2S8SAR8</accession>
<evidence type="ECO:0000313" key="2">
    <source>
        <dbReference type="EMBL" id="PQV57880.1"/>
    </source>
</evidence>
<protein>
    <submittedName>
        <fullName evidence="2">Universal stress protein family protein</fullName>
    </submittedName>
</protein>
<gene>
    <name evidence="2" type="ORF">LX70_01691</name>
</gene>
<reference evidence="2 3" key="1">
    <citation type="submission" date="2018-02" db="EMBL/GenBank/DDBJ databases">
        <title>Genomic Encyclopedia of Archaeal and Bacterial Type Strains, Phase II (KMG-II): from individual species to whole genera.</title>
        <authorList>
            <person name="Goeker M."/>
        </authorList>
    </citation>
    <scope>NUCLEOTIDE SEQUENCE [LARGE SCALE GENOMIC DNA]</scope>
    <source>
        <strain evidence="2 3">DSM 18921</strain>
    </source>
</reference>
<proteinExistence type="predicted"/>
<sequence length="138" mass="14665">MFTKIMVPIDLRHLERLGNALGVAADLAGHYKAEVVYVAVSGREPSDLGHSAEEVAARLAAFGKDQAARHGHAATTHLFVSHDPAVDLDKQLLAAEGDIGADLVVMQSHVPNVADYIWASHGGTLAQHSRVSVMLVRG</sequence>
<dbReference type="InterPro" id="IPR006016">
    <property type="entry name" value="UspA"/>
</dbReference>
<name>A0A2S8SAR8_9RHOB</name>
<dbReference type="Pfam" id="PF00582">
    <property type="entry name" value="Usp"/>
    <property type="match status" value="1"/>
</dbReference>
<evidence type="ECO:0000313" key="3">
    <source>
        <dbReference type="Proteomes" id="UP000238338"/>
    </source>
</evidence>
<dbReference type="Gene3D" id="3.40.50.620">
    <property type="entry name" value="HUPs"/>
    <property type="match status" value="1"/>
</dbReference>
<dbReference type="Proteomes" id="UP000238338">
    <property type="component" value="Unassembled WGS sequence"/>
</dbReference>
<evidence type="ECO:0000259" key="1">
    <source>
        <dbReference type="Pfam" id="PF00582"/>
    </source>
</evidence>
<dbReference type="AlphaFoldDB" id="A0A2S8SAR8"/>